<organism evidence="2 3">
    <name type="scientific">Polychaeton citri CBS 116435</name>
    <dbReference type="NCBI Taxonomy" id="1314669"/>
    <lineage>
        <taxon>Eukaryota</taxon>
        <taxon>Fungi</taxon>
        <taxon>Dikarya</taxon>
        <taxon>Ascomycota</taxon>
        <taxon>Pezizomycotina</taxon>
        <taxon>Dothideomycetes</taxon>
        <taxon>Dothideomycetidae</taxon>
        <taxon>Capnodiales</taxon>
        <taxon>Capnodiaceae</taxon>
        <taxon>Polychaeton</taxon>
    </lineage>
</organism>
<dbReference type="AlphaFoldDB" id="A0A9P4UPJ1"/>
<feature type="region of interest" description="Disordered" evidence="1">
    <location>
        <begin position="1"/>
        <end position="24"/>
    </location>
</feature>
<protein>
    <submittedName>
        <fullName evidence="2">Uncharacterized protein</fullName>
    </submittedName>
</protein>
<dbReference type="EMBL" id="MU003803">
    <property type="protein sequence ID" value="KAF2720075.1"/>
    <property type="molecule type" value="Genomic_DNA"/>
</dbReference>
<gene>
    <name evidence="2" type="ORF">K431DRAFT_295446</name>
</gene>
<reference evidence="2" key="1">
    <citation type="journal article" date="2020" name="Stud. Mycol.">
        <title>101 Dothideomycetes genomes: a test case for predicting lifestyles and emergence of pathogens.</title>
        <authorList>
            <person name="Haridas S."/>
            <person name="Albert R."/>
            <person name="Binder M."/>
            <person name="Bloem J."/>
            <person name="Labutti K."/>
            <person name="Salamov A."/>
            <person name="Andreopoulos B."/>
            <person name="Baker S."/>
            <person name="Barry K."/>
            <person name="Bills G."/>
            <person name="Bluhm B."/>
            <person name="Cannon C."/>
            <person name="Castanera R."/>
            <person name="Culley D."/>
            <person name="Daum C."/>
            <person name="Ezra D."/>
            <person name="Gonzalez J."/>
            <person name="Henrissat B."/>
            <person name="Kuo A."/>
            <person name="Liang C."/>
            <person name="Lipzen A."/>
            <person name="Lutzoni F."/>
            <person name="Magnuson J."/>
            <person name="Mondo S."/>
            <person name="Nolan M."/>
            <person name="Ohm R."/>
            <person name="Pangilinan J."/>
            <person name="Park H.-J."/>
            <person name="Ramirez L."/>
            <person name="Alfaro M."/>
            <person name="Sun H."/>
            <person name="Tritt A."/>
            <person name="Yoshinaga Y."/>
            <person name="Zwiers L.-H."/>
            <person name="Turgeon B."/>
            <person name="Goodwin S."/>
            <person name="Spatafora J."/>
            <person name="Crous P."/>
            <person name="Grigoriev I."/>
        </authorList>
    </citation>
    <scope>NUCLEOTIDE SEQUENCE</scope>
    <source>
        <strain evidence="2">CBS 116435</strain>
    </source>
</reference>
<dbReference type="Proteomes" id="UP000799441">
    <property type="component" value="Unassembled WGS sequence"/>
</dbReference>
<keyword evidence="3" id="KW-1185">Reference proteome</keyword>
<name>A0A9P4UPJ1_9PEZI</name>
<evidence type="ECO:0000313" key="3">
    <source>
        <dbReference type="Proteomes" id="UP000799441"/>
    </source>
</evidence>
<feature type="compositionally biased region" description="Low complexity" evidence="1">
    <location>
        <begin position="99"/>
        <end position="114"/>
    </location>
</feature>
<evidence type="ECO:0000256" key="1">
    <source>
        <dbReference type="SAM" id="MobiDB-lite"/>
    </source>
</evidence>
<feature type="region of interest" description="Disordered" evidence="1">
    <location>
        <begin position="90"/>
        <end position="133"/>
    </location>
</feature>
<comment type="caution">
    <text evidence="2">The sequence shown here is derived from an EMBL/GenBank/DDBJ whole genome shotgun (WGS) entry which is preliminary data.</text>
</comment>
<evidence type="ECO:0000313" key="2">
    <source>
        <dbReference type="EMBL" id="KAF2720075.1"/>
    </source>
</evidence>
<sequence length="168" mass="18184">MDGLGSSGQVQHAPQPSRRDSGCGSVASIACTIEKLEDDVAGADSKSNLEQKSLKCRISKAVACLSPKWIWKKIKCKLIAKKQCQAAESHEKALEKTASSSDSSPYYDYDSVYDGRPGNAGGTRAGRTSQDADSLMFSVPRGRSWIRERSSSLTGAEYDLWLATQESD</sequence>
<proteinExistence type="predicted"/>
<accession>A0A9P4UPJ1</accession>